<protein>
    <submittedName>
        <fullName evidence="1">Uncharacterized protein</fullName>
    </submittedName>
</protein>
<dbReference type="HOGENOM" id="CLU_2743531_0_0_1"/>
<accession>A0A0D3BL13</accession>
<reference evidence="1" key="2">
    <citation type="submission" date="2015-03" db="UniProtKB">
        <authorList>
            <consortium name="EnsemblPlants"/>
        </authorList>
    </citation>
    <scope>IDENTIFICATION</scope>
</reference>
<dbReference type="STRING" id="109376.A0A0D3BL13"/>
<dbReference type="Proteomes" id="UP000032141">
    <property type="component" value="Chromosome C3"/>
</dbReference>
<organism evidence="1 2">
    <name type="scientific">Brassica oleracea var. oleracea</name>
    <dbReference type="NCBI Taxonomy" id="109376"/>
    <lineage>
        <taxon>Eukaryota</taxon>
        <taxon>Viridiplantae</taxon>
        <taxon>Streptophyta</taxon>
        <taxon>Embryophyta</taxon>
        <taxon>Tracheophyta</taxon>
        <taxon>Spermatophyta</taxon>
        <taxon>Magnoliopsida</taxon>
        <taxon>eudicotyledons</taxon>
        <taxon>Gunneridae</taxon>
        <taxon>Pentapetalae</taxon>
        <taxon>rosids</taxon>
        <taxon>malvids</taxon>
        <taxon>Brassicales</taxon>
        <taxon>Brassicaceae</taxon>
        <taxon>Brassiceae</taxon>
        <taxon>Brassica</taxon>
    </lineage>
</organism>
<dbReference type="eggNOG" id="KOG0951">
    <property type="taxonomic scope" value="Eukaryota"/>
</dbReference>
<sequence>MVRNPTLYGLAPDALVKDVVLEERRADLRAFVLSTVKLICYACLVSEVSPQSSIFSTVLSSALACIRAIYC</sequence>
<proteinExistence type="predicted"/>
<name>A0A0D3BL13_BRAOL</name>
<evidence type="ECO:0000313" key="2">
    <source>
        <dbReference type="Proteomes" id="UP000032141"/>
    </source>
</evidence>
<reference evidence="1 2" key="1">
    <citation type="journal article" date="2014" name="Genome Biol.">
        <title>Transcriptome and methylome profiling reveals relics of genome dominance in the mesopolyploid Brassica oleracea.</title>
        <authorList>
            <person name="Parkin I.A."/>
            <person name="Koh C."/>
            <person name="Tang H."/>
            <person name="Robinson S.J."/>
            <person name="Kagale S."/>
            <person name="Clarke W.E."/>
            <person name="Town C.D."/>
            <person name="Nixon J."/>
            <person name="Krishnakumar V."/>
            <person name="Bidwell S.L."/>
            <person name="Denoeud F."/>
            <person name="Belcram H."/>
            <person name="Links M.G."/>
            <person name="Just J."/>
            <person name="Clarke C."/>
            <person name="Bender T."/>
            <person name="Huebert T."/>
            <person name="Mason A.S."/>
            <person name="Pires J.C."/>
            <person name="Barker G."/>
            <person name="Moore J."/>
            <person name="Walley P.G."/>
            <person name="Manoli S."/>
            <person name="Batley J."/>
            <person name="Edwards D."/>
            <person name="Nelson M.N."/>
            <person name="Wang X."/>
            <person name="Paterson A.H."/>
            <person name="King G."/>
            <person name="Bancroft I."/>
            <person name="Chalhoub B."/>
            <person name="Sharpe A.G."/>
        </authorList>
    </citation>
    <scope>NUCLEOTIDE SEQUENCE</scope>
    <source>
        <strain evidence="1 2">cv. TO1000</strain>
    </source>
</reference>
<keyword evidence="2" id="KW-1185">Reference proteome</keyword>
<dbReference type="EnsemblPlants" id="Bo3g165590.1">
    <property type="protein sequence ID" value="Bo3g165590.1"/>
    <property type="gene ID" value="Bo3g165590"/>
</dbReference>
<dbReference type="AlphaFoldDB" id="A0A0D3BL13"/>
<evidence type="ECO:0000313" key="1">
    <source>
        <dbReference type="EnsemblPlants" id="Bo3g165590.1"/>
    </source>
</evidence>
<dbReference type="Gramene" id="Bo3g165590.1">
    <property type="protein sequence ID" value="Bo3g165590.1"/>
    <property type="gene ID" value="Bo3g165590"/>
</dbReference>